<keyword evidence="3" id="KW-0812">Transmembrane</keyword>
<keyword evidence="3" id="KW-0472">Membrane</keyword>
<protein>
    <recommendedName>
        <fullName evidence="6">Rifin</fullName>
    </recommendedName>
</protein>
<evidence type="ECO:0008006" key="6">
    <source>
        <dbReference type="Google" id="ProtNLM"/>
    </source>
</evidence>
<dbReference type="OrthoDB" id="10474703at2759"/>
<dbReference type="NCBIfam" id="TIGR01477">
    <property type="entry name" value="RIFIN"/>
    <property type="match status" value="1"/>
</dbReference>
<evidence type="ECO:0000256" key="1">
    <source>
        <dbReference type="SAM" id="Coils"/>
    </source>
</evidence>
<evidence type="ECO:0000313" key="4">
    <source>
        <dbReference type="EMBL" id="ETW57689.1"/>
    </source>
</evidence>
<dbReference type="InterPro" id="IPR006373">
    <property type="entry name" value="VSA_Rifin"/>
</dbReference>
<keyword evidence="3" id="KW-1133">Transmembrane helix</keyword>
<evidence type="ECO:0000313" key="5">
    <source>
        <dbReference type="Proteomes" id="UP000019103"/>
    </source>
</evidence>
<dbReference type="EMBL" id="KI927240">
    <property type="protein sequence ID" value="ETW57689.1"/>
    <property type="molecule type" value="Genomic_DNA"/>
</dbReference>
<dbReference type="AlphaFoldDB" id="W4J6N2"/>
<accession>W4J6N2</accession>
<evidence type="ECO:0000256" key="3">
    <source>
        <dbReference type="SAM" id="Phobius"/>
    </source>
</evidence>
<feature type="transmembrane region" description="Helical" evidence="3">
    <location>
        <begin position="295"/>
        <end position="317"/>
    </location>
</feature>
<keyword evidence="1" id="KW-0175">Coiled coil</keyword>
<feature type="region of interest" description="Disordered" evidence="2">
    <location>
        <begin position="1"/>
        <end position="30"/>
    </location>
</feature>
<dbReference type="OMA" id="GQHYEIC"/>
<feature type="coiled-coil region" evidence="1">
    <location>
        <begin position="47"/>
        <end position="74"/>
    </location>
</feature>
<dbReference type="Pfam" id="PF02009">
    <property type="entry name" value="RIFIN"/>
    <property type="match status" value="1"/>
</dbReference>
<reference evidence="4 5" key="2">
    <citation type="submission" date="2013-02" db="EMBL/GenBank/DDBJ databases">
        <title>The Genome Sequence of Plasmodium falciparum Palo Alto/Uganda.</title>
        <authorList>
            <consortium name="The Broad Institute Genome Sequencing Platform"/>
            <consortium name="The Broad Institute Genome Sequencing Center for Infectious Disease"/>
            <person name="Neafsey D."/>
            <person name="Cheeseman I."/>
            <person name="Volkman S."/>
            <person name="Adams J."/>
            <person name="Walker B."/>
            <person name="Young S.K."/>
            <person name="Zeng Q."/>
            <person name="Gargeya S."/>
            <person name="Fitzgerald M."/>
            <person name="Haas B."/>
            <person name="Abouelleil A."/>
            <person name="Alvarado L."/>
            <person name="Arachchi H.M."/>
            <person name="Berlin A.M."/>
            <person name="Chapman S.B."/>
            <person name="Dewar J."/>
            <person name="Goldberg J."/>
            <person name="Griggs A."/>
            <person name="Gujja S."/>
            <person name="Hansen M."/>
            <person name="Howarth C."/>
            <person name="Imamovic A."/>
            <person name="Larimer J."/>
            <person name="McCowan C."/>
            <person name="Murphy C."/>
            <person name="Neiman D."/>
            <person name="Pearson M."/>
            <person name="Priest M."/>
            <person name="Roberts A."/>
            <person name="Saif S."/>
            <person name="Shea T."/>
            <person name="Sisk P."/>
            <person name="Sykes S."/>
            <person name="Wortman J."/>
            <person name="Nusbaum C."/>
            <person name="Birren B."/>
        </authorList>
    </citation>
    <scope>NUCLEOTIDE SEQUENCE [LARGE SCALE GENOMIC DNA]</scope>
    <source>
        <strain evidence="4 5">Palo Alto/Uganda</strain>
    </source>
</reference>
<sequence length="337" mass="37745">MAHNKNKPSITPHHTRSTTSRLLSEYDTESSIYDSDDEINSVKEIFERQASQRLREYDERLQEKRQKRKEQRDKNIQKIIHKDKMEKNLAEKIEKGCLMCGCGLGSVAGSVGLFGGVAINIWKHLALEASIKAALDAAAIDISATANAAGEVIGKALVIAELQKMGISTLDNHLLESYFATTSYNNITNITQAVYEQHYETCADYSLWSVRFPSSAAKHDFLFCQSVSNQIPSVSQPKQYISRIDVIQRTVQNIVTKAEGVAADASAVKRAELTAEITKEQTTAINTIFMSKQTAIIASVVAILIIVLIMVIIYLILRYRRKKKMKKKAQYTKLLNE</sequence>
<organism evidence="4 5">
    <name type="scientific">Plasmodium falciparum (isolate Palo Alto / Uganda)</name>
    <dbReference type="NCBI Taxonomy" id="57270"/>
    <lineage>
        <taxon>Eukaryota</taxon>
        <taxon>Sar</taxon>
        <taxon>Alveolata</taxon>
        <taxon>Apicomplexa</taxon>
        <taxon>Aconoidasida</taxon>
        <taxon>Haemosporida</taxon>
        <taxon>Plasmodiidae</taxon>
        <taxon>Plasmodium</taxon>
        <taxon>Plasmodium (Laverania)</taxon>
    </lineage>
</organism>
<proteinExistence type="predicted"/>
<reference evidence="4 5" key="1">
    <citation type="submission" date="2013-02" db="EMBL/GenBank/DDBJ databases">
        <title>The Genome Annotation of Plasmodium falciparum Palo Alto/Uganda.</title>
        <authorList>
            <consortium name="The Broad Institute Genome Sequencing Platform"/>
            <consortium name="The Broad Institute Genome Sequencing Center for Infectious Disease"/>
            <person name="Neafsey D."/>
            <person name="Hoffman S."/>
            <person name="Volkman S."/>
            <person name="Rosenthal P."/>
            <person name="Walker B."/>
            <person name="Young S.K."/>
            <person name="Zeng Q."/>
            <person name="Gargeya S."/>
            <person name="Fitzgerald M."/>
            <person name="Haas B."/>
            <person name="Abouelleil A."/>
            <person name="Allen A.W."/>
            <person name="Alvarado L."/>
            <person name="Arachchi H.M."/>
            <person name="Berlin A.M."/>
            <person name="Chapman S.B."/>
            <person name="Gainer-Dewar J."/>
            <person name="Goldberg J."/>
            <person name="Griggs A."/>
            <person name="Gujja S."/>
            <person name="Hansen M."/>
            <person name="Howarth C."/>
            <person name="Imamovic A."/>
            <person name="Ireland A."/>
            <person name="Larimer J."/>
            <person name="McCowan C."/>
            <person name="Murphy C."/>
            <person name="Pearson M."/>
            <person name="Poon T.W."/>
            <person name="Priest M."/>
            <person name="Roberts A."/>
            <person name="Saif S."/>
            <person name="Shea T."/>
            <person name="Sisk P."/>
            <person name="Sykes S."/>
            <person name="Wortman J."/>
            <person name="Nusbaum C."/>
            <person name="Birren B."/>
        </authorList>
    </citation>
    <scope>NUCLEOTIDE SEQUENCE [LARGE SCALE GENOMIC DNA]</scope>
    <source>
        <strain evidence="4 5">Palo Alto/Uganda</strain>
    </source>
</reference>
<evidence type="ECO:0000256" key="2">
    <source>
        <dbReference type="SAM" id="MobiDB-lite"/>
    </source>
</evidence>
<dbReference type="Proteomes" id="UP000019103">
    <property type="component" value="Unassembled WGS sequence"/>
</dbReference>
<name>W4J6N2_PLAFP</name>
<gene>
    <name evidence="4" type="ORF">PFUGPA_00139</name>
</gene>